<evidence type="ECO:0008006" key="3">
    <source>
        <dbReference type="Google" id="ProtNLM"/>
    </source>
</evidence>
<dbReference type="RefSeq" id="WP_285152816.1">
    <property type="nucleotide sequence ID" value="NZ_JASSPP010000003.1"/>
</dbReference>
<evidence type="ECO:0000313" key="2">
    <source>
        <dbReference type="Proteomes" id="UP001225134"/>
    </source>
</evidence>
<name>A0ABT7HJ01_9FUSO</name>
<reference evidence="1 2" key="1">
    <citation type="submission" date="2023-06" db="EMBL/GenBank/DDBJ databases">
        <title>Antibody response to the Sneathia vaginalis cytopathogenic toxin A during pregnancy.</title>
        <authorList>
            <person name="Mccoy Z.T."/>
            <person name="Serrano M.G."/>
            <person name="Spaine K."/>
            <person name="Edwards D.J."/>
            <person name="Buck G.A."/>
            <person name="Jefferson K."/>
        </authorList>
    </citation>
    <scope>NUCLEOTIDE SEQUENCE [LARGE SCALE GENOMIC DNA]</scope>
    <source>
        <strain evidence="1 2">CCUG 42621</strain>
    </source>
</reference>
<proteinExistence type="predicted"/>
<dbReference type="EMBL" id="JASSPP010000003">
    <property type="protein sequence ID" value="MDK9580499.1"/>
    <property type="molecule type" value="Genomic_DNA"/>
</dbReference>
<organism evidence="1 2">
    <name type="scientific">Sneathia sanguinegens</name>
    <dbReference type="NCBI Taxonomy" id="40543"/>
    <lineage>
        <taxon>Bacteria</taxon>
        <taxon>Fusobacteriati</taxon>
        <taxon>Fusobacteriota</taxon>
        <taxon>Fusobacteriia</taxon>
        <taxon>Fusobacteriales</taxon>
        <taxon>Leptotrichiaceae</taxon>
        <taxon>Sneathia</taxon>
    </lineage>
</organism>
<accession>A0ABT7HJ01</accession>
<keyword evidence="2" id="KW-1185">Reference proteome</keyword>
<protein>
    <recommendedName>
        <fullName evidence="3">Autotransporter domain-containing protein</fullName>
    </recommendedName>
</protein>
<comment type="caution">
    <text evidence="1">The sequence shown here is derived from an EMBL/GenBank/DDBJ whole genome shotgun (WGS) entry which is preliminary data.</text>
</comment>
<sequence>MNDVNSYLKLTYKNLNKVNFEGDINYNVNGVKIGLTSNTTLPVVYTETNDFGSTIESEHKVYVTSNEISVLNDVNAEVKIANTYNKINVAQDGTVDVKEVLKKGIKFVSGSAKVKYNKVEGLDLNANANFKFNFSDTKLEFKHEDEKLFQEFNGNFMHDYNFNATYTGLKNAKFVFSPFFAHLGLPVPVAQNNLLSNIWNILGNSSDPKEKKDFRKSSDTIIYGTKAAVGYVSDIFELTATAKIARQTKIDIDEEKENENDKKKYTNSEYYALGSEAKLFVTNNLTVTPEFKATVKTNEVVNLEQLTLTPKISSEYAATSDLTLKGSVEFPVELGKINNYVEENNTIKENGQKLGYKSTSVKAKLNIEYKW</sequence>
<evidence type="ECO:0000313" key="1">
    <source>
        <dbReference type="EMBL" id="MDK9580499.1"/>
    </source>
</evidence>
<gene>
    <name evidence="1" type="ORF">QQA45_03085</name>
</gene>
<dbReference type="Proteomes" id="UP001225134">
    <property type="component" value="Unassembled WGS sequence"/>
</dbReference>